<dbReference type="Proteomes" id="UP000031572">
    <property type="component" value="Unassembled WGS sequence"/>
</dbReference>
<dbReference type="SUPFAM" id="SSF52172">
    <property type="entry name" value="CheY-like"/>
    <property type="match status" value="1"/>
</dbReference>
<feature type="modified residue" description="4-aspartylphosphate" evidence="3">
    <location>
        <position position="53"/>
    </location>
</feature>
<dbReference type="GO" id="GO:0003677">
    <property type="term" value="F:DNA binding"/>
    <property type="evidence" value="ECO:0007669"/>
    <property type="project" value="UniProtKB-KW"/>
</dbReference>
<dbReference type="GO" id="GO:0006355">
    <property type="term" value="P:regulation of DNA-templated transcription"/>
    <property type="evidence" value="ECO:0007669"/>
    <property type="project" value="InterPro"/>
</dbReference>
<evidence type="ECO:0000256" key="2">
    <source>
        <dbReference type="ARBA" id="ARBA00023125"/>
    </source>
</evidence>
<name>A0A0C1Y0D9_9BURK</name>
<dbReference type="InterPro" id="IPR016032">
    <property type="entry name" value="Sig_transdc_resp-reg_C-effctor"/>
</dbReference>
<dbReference type="Pfam" id="PF00072">
    <property type="entry name" value="Response_reg"/>
    <property type="match status" value="1"/>
</dbReference>
<dbReference type="PRINTS" id="PR00038">
    <property type="entry name" value="HTHLUXR"/>
</dbReference>
<keyword evidence="1 3" id="KW-0597">Phosphoprotein</keyword>
<feature type="domain" description="Response regulatory" evidence="5">
    <location>
        <begin position="2"/>
        <end position="118"/>
    </location>
</feature>
<dbReference type="SUPFAM" id="SSF46894">
    <property type="entry name" value="C-terminal effector domain of the bipartite response regulators"/>
    <property type="match status" value="1"/>
</dbReference>
<keyword evidence="7" id="KW-1185">Reference proteome</keyword>
<dbReference type="CDD" id="cd06170">
    <property type="entry name" value="LuxR_C_like"/>
    <property type="match status" value="1"/>
</dbReference>
<dbReference type="SMART" id="SM00448">
    <property type="entry name" value="REC"/>
    <property type="match status" value="1"/>
</dbReference>
<proteinExistence type="predicted"/>
<dbReference type="PANTHER" id="PTHR45566:SF1">
    <property type="entry name" value="HTH-TYPE TRANSCRIPTIONAL REGULATOR YHJB-RELATED"/>
    <property type="match status" value="1"/>
</dbReference>
<dbReference type="PANTHER" id="PTHR45566">
    <property type="entry name" value="HTH-TYPE TRANSCRIPTIONAL REGULATOR YHJB-RELATED"/>
    <property type="match status" value="1"/>
</dbReference>
<sequence>MKILIVDDHALIREGIAIMIKRIQPQSELWQANSCASALEIAAAEAIDFVFLDLNLPDQPGFVALELFKERHALMPVVVVSAQEDRNTVLKALELGAKAFVPKSADSERMRSAIEALLDGRVYLPESILGTDALPHAAAGSADASGTWSLTERQKEVLALIIMGLPNKLIARRLNIVESTVKIHVSAILRELKVASRTQALIAVARYGIKLPML</sequence>
<evidence type="ECO:0000256" key="3">
    <source>
        <dbReference type="PROSITE-ProRule" id="PRU00169"/>
    </source>
</evidence>
<gene>
    <name evidence="6" type="ORF">TSA66_06165</name>
</gene>
<evidence type="ECO:0008006" key="8">
    <source>
        <dbReference type="Google" id="ProtNLM"/>
    </source>
</evidence>
<dbReference type="AlphaFoldDB" id="A0A0C1Y0D9"/>
<evidence type="ECO:0000256" key="1">
    <source>
        <dbReference type="ARBA" id="ARBA00022553"/>
    </source>
</evidence>
<dbReference type="PROSITE" id="PS50043">
    <property type="entry name" value="HTH_LUXR_2"/>
    <property type="match status" value="1"/>
</dbReference>
<dbReference type="CDD" id="cd17535">
    <property type="entry name" value="REC_NarL-like"/>
    <property type="match status" value="1"/>
</dbReference>
<evidence type="ECO:0000259" key="4">
    <source>
        <dbReference type="PROSITE" id="PS50043"/>
    </source>
</evidence>
<dbReference type="InterPro" id="IPR011006">
    <property type="entry name" value="CheY-like_superfamily"/>
</dbReference>
<evidence type="ECO:0000313" key="7">
    <source>
        <dbReference type="Proteomes" id="UP000031572"/>
    </source>
</evidence>
<dbReference type="InterPro" id="IPR001789">
    <property type="entry name" value="Sig_transdc_resp-reg_receiver"/>
</dbReference>
<dbReference type="PROSITE" id="PS50110">
    <property type="entry name" value="RESPONSE_REGULATORY"/>
    <property type="match status" value="1"/>
</dbReference>
<organism evidence="6 7">
    <name type="scientific">Noviherbaspirillum autotrophicum</name>
    <dbReference type="NCBI Taxonomy" id="709839"/>
    <lineage>
        <taxon>Bacteria</taxon>
        <taxon>Pseudomonadati</taxon>
        <taxon>Pseudomonadota</taxon>
        <taxon>Betaproteobacteria</taxon>
        <taxon>Burkholderiales</taxon>
        <taxon>Oxalobacteraceae</taxon>
        <taxon>Noviherbaspirillum</taxon>
    </lineage>
</organism>
<dbReference type="Pfam" id="PF00196">
    <property type="entry name" value="GerE"/>
    <property type="match status" value="1"/>
</dbReference>
<feature type="domain" description="HTH luxR-type" evidence="4">
    <location>
        <begin position="143"/>
        <end position="208"/>
    </location>
</feature>
<dbReference type="STRING" id="709839.TSA66_06165"/>
<dbReference type="GO" id="GO:0000160">
    <property type="term" value="P:phosphorelay signal transduction system"/>
    <property type="evidence" value="ECO:0007669"/>
    <property type="project" value="InterPro"/>
</dbReference>
<dbReference type="RefSeq" id="WP_040039396.1">
    <property type="nucleotide sequence ID" value="NZ_JWJG01000028.1"/>
</dbReference>
<dbReference type="InterPro" id="IPR000792">
    <property type="entry name" value="Tscrpt_reg_LuxR_C"/>
</dbReference>
<dbReference type="Gene3D" id="3.40.50.2300">
    <property type="match status" value="1"/>
</dbReference>
<dbReference type="SMART" id="SM00421">
    <property type="entry name" value="HTH_LUXR"/>
    <property type="match status" value="1"/>
</dbReference>
<keyword evidence="2" id="KW-0238">DNA-binding</keyword>
<dbReference type="InterPro" id="IPR051015">
    <property type="entry name" value="EvgA-like"/>
</dbReference>
<evidence type="ECO:0000313" key="6">
    <source>
        <dbReference type="EMBL" id="KIF80493.1"/>
    </source>
</evidence>
<accession>A0A0C1Y0D9</accession>
<protein>
    <recommendedName>
        <fullName evidence="8">LuxR family transcriptional regulator</fullName>
    </recommendedName>
</protein>
<comment type="caution">
    <text evidence="6">The sequence shown here is derived from an EMBL/GenBank/DDBJ whole genome shotgun (WGS) entry which is preliminary data.</text>
</comment>
<dbReference type="InterPro" id="IPR058245">
    <property type="entry name" value="NreC/VraR/RcsB-like_REC"/>
</dbReference>
<dbReference type="EMBL" id="JWJG01000028">
    <property type="protein sequence ID" value="KIF80493.1"/>
    <property type="molecule type" value="Genomic_DNA"/>
</dbReference>
<reference evidence="6 7" key="1">
    <citation type="submission" date="2014-12" db="EMBL/GenBank/DDBJ databases">
        <title>Denitrispirillum autotrophicum gen. nov., sp. nov., Denitrifying, Facultatively Autotrophic Bacteria Isolated from Rice Paddy Soil.</title>
        <authorList>
            <person name="Ishii S."/>
            <person name="Ashida N."/>
            <person name="Ohno H."/>
            <person name="Otsuka S."/>
            <person name="Yokota A."/>
            <person name="Senoo K."/>
        </authorList>
    </citation>
    <scope>NUCLEOTIDE SEQUENCE [LARGE SCALE GENOMIC DNA]</scope>
    <source>
        <strain evidence="6 7">TSA66</strain>
    </source>
</reference>
<evidence type="ECO:0000259" key="5">
    <source>
        <dbReference type="PROSITE" id="PS50110"/>
    </source>
</evidence>